<dbReference type="Proteomes" id="UP000007364">
    <property type="component" value="Unassembled WGS sequence"/>
</dbReference>
<organism evidence="1 2">
    <name type="scientific">Galbibacter marinus</name>
    <dbReference type="NCBI Taxonomy" id="555500"/>
    <lineage>
        <taxon>Bacteria</taxon>
        <taxon>Pseudomonadati</taxon>
        <taxon>Bacteroidota</taxon>
        <taxon>Flavobacteriia</taxon>
        <taxon>Flavobacteriales</taxon>
        <taxon>Flavobacteriaceae</taxon>
        <taxon>Galbibacter</taxon>
    </lineage>
</organism>
<reference evidence="1 2" key="1">
    <citation type="journal article" date="2012" name="J. Bacteriol.">
        <title>Genome Sequence of Galbibacter marinum Type Strain ck-I2-15.</title>
        <authorList>
            <person name="Lai Q."/>
            <person name="Li C."/>
            <person name="Shao Z."/>
        </authorList>
    </citation>
    <scope>NUCLEOTIDE SEQUENCE [LARGE SCALE GENOMIC DNA]</scope>
    <source>
        <strain evidence="2">ck-I2-15</strain>
    </source>
</reference>
<dbReference type="OrthoDB" id="1099282at2"/>
<name>K2PW10_9FLAO</name>
<comment type="caution">
    <text evidence="1">The sequence shown here is derived from an EMBL/GenBank/DDBJ whole genome shotgun (WGS) entry which is preliminary data.</text>
</comment>
<dbReference type="STRING" id="555500.I215_01585"/>
<evidence type="ECO:0000313" key="1">
    <source>
        <dbReference type="EMBL" id="EKF56865.1"/>
    </source>
</evidence>
<dbReference type="RefSeq" id="WP_008990194.1">
    <property type="nucleotide sequence ID" value="NZ_AMSG01000001.1"/>
</dbReference>
<accession>K2PW10</accession>
<keyword evidence="2" id="KW-1185">Reference proteome</keyword>
<gene>
    <name evidence="1" type="ORF">I215_01585</name>
</gene>
<dbReference type="eggNOG" id="ENOG5033EMB">
    <property type="taxonomic scope" value="Bacteria"/>
</dbReference>
<proteinExistence type="predicted"/>
<evidence type="ECO:0000313" key="2">
    <source>
        <dbReference type="Proteomes" id="UP000007364"/>
    </source>
</evidence>
<sequence length="128" mass="14853">MIWVITVLAIIAFLFFKDKGEENKRIAKQGGVKQKYGILINYILSSHPQMEVQKLNTDSITMAVIEPGVRTEFSIRHGFESVSVFWRHYSAGFGNHRLNWTFPEFQSQEEMINEIEGDIAAYEHKLLF</sequence>
<dbReference type="AlphaFoldDB" id="K2PW10"/>
<protein>
    <submittedName>
        <fullName evidence="1">Uncharacterized protein</fullName>
    </submittedName>
</protein>
<dbReference type="EMBL" id="AMSG01000001">
    <property type="protein sequence ID" value="EKF56865.1"/>
    <property type="molecule type" value="Genomic_DNA"/>
</dbReference>